<dbReference type="Pfam" id="PF25183">
    <property type="entry name" value="OMP_b-brl_4"/>
    <property type="match status" value="2"/>
</dbReference>
<dbReference type="Gene3D" id="2.60.40.1120">
    <property type="entry name" value="Carboxypeptidase-like, regulatory domain"/>
    <property type="match status" value="1"/>
</dbReference>
<dbReference type="AlphaFoldDB" id="A0A4R0YEY9"/>
<gene>
    <name evidence="8" type="ORF">EZM97_33565</name>
</gene>
<organism evidence="8 9">
    <name type="scientific">Dyella soli</name>
    <dbReference type="NCBI Taxonomy" id="522319"/>
    <lineage>
        <taxon>Bacteria</taxon>
        <taxon>Pseudomonadati</taxon>
        <taxon>Pseudomonadota</taxon>
        <taxon>Gammaproteobacteria</taxon>
        <taxon>Lysobacterales</taxon>
        <taxon>Rhodanobacteraceae</taxon>
        <taxon>Dyella</taxon>
    </lineage>
</organism>
<accession>A0A4R0YEY9</accession>
<dbReference type="GO" id="GO:0030246">
    <property type="term" value="F:carbohydrate binding"/>
    <property type="evidence" value="ECO:0007669"/>
    <property type="project" value="InterPro"/>
</dbReference>
<keyword evidence="2" id="KW-0813">Transport</keyword>
<feature type="domain" description="TonB-dependent transporter Oar-like beta-barrel" evidence="7">
    <location>
        <begin position="230"/>
        <end position="301"/>
    </location>
</feature>
<evidence type="ECO:0000256" key="3">
    <source>
        <dbReference type="ARBA" id="ARBA00022452"/>
    </source>
</evidence>
<comment type="subcellular location">
    <subcellularLocation>
        <location evidence="1">Cell outer membrane</location>
        <topology evidence="1">Multi-pass membrane protein</topology>
    </subcellularLocation>
</comment>
<dbReference type="InterPro" id="IPR039426">
    <property type="entry name" value="TonB-dep_rcpt-like"/>
</dbReference>
<evidence type="ECO:0000313" key="8">
    <source>
        <dbReference type="EMBL" id="TCI06607.1"/>
    </source>
</evidence>
<dbReference type="Proteomes" id="UP000291822">
    <property type="component" value="Unassembled WGS sequence"/>
</dbReference>
<keyword evidence="8" id="KW-0675">Receptor</keyword>
<dbReference type="GO" id="GO:0015344">
    <property type="term" value="F:siderophore uptake transmembrane transporter activity"/>
    <property type="evidence" value="ECO:0007669"/>
    <property type="project" value="TreeGrafter"/>
</dbReference>
<evidence type="ECO:0000256" key="2">
    <source>
        <dbReference type="ARBA" id="ARBA00022448"/>
    </source>
</evidence>
<feature type="domain" description="TonB-dependent transporter Oar-like beta-barrel" evidence="7">
    <location>
        <begin position="322"/>
        <end position="865"/>
    </location>
</feature>
<evidence type="ECO:0000313" key="9">
    <source>
        <dbReference type="Proteomes" id="UP000291822"/>
    </source>
</evidence>
<comment type="caution">
    <text evidence="8">The sequence shown here is derived from an EMBL/GenBank/DDBJ whole genome shotgun (WGS) entry which is preliminary data.</text>
</comment>
<keyword evidence="3" id="KW-1134">Transmembrane beta strand</keyword>
<sequence>MASAVPMLASAQTSDATLRGKAAADTDVVAKNVATGSVRRTHSDKDGSYALVGLQPGTYQVDAGPGTERTVTVQVGTTATLNLAAAAAAATAAPGANATNLGTVTVSATTLQEVKTSEVGTQVSLRQIDTTPAASRNFLEFADTVPGMVFTRDSSGNTSLRSGAQATSNINVYIDGVGQKNYVLPGGITGQTGSQGNPFPQLAIAEYKVITSNYKAEYDQVSSAAVTAETKSGTNQFHGNVFGSYTNTTMRAILPNEEATTGKKQPSHEKDYGFDFGGPILKDQAHFYIAYEGKEFDTPKAVVPQGDSSLWPQLPPDVQKQIGTASLPFKENDWFGKVDWEPTDRDRIEVSAKYRDETQISGVGGINTASAALNTDNTDKRFDIRWDHSTDSWFNRLQATYEDAFYTPSPIITGAGANYTPYNNQNSILIQTGNSPLAFQNKGQKGPSISDDFTFNDIEWHGDHVIKMGVKFKSVKLTAQDAGDSNALFSYAVAPTGTESIPYKVIFASPVPGLSPEATSRDKQFGTYIQDDWQVDDHWTLNLGVRWDYEKTPSYLDYVTPADVVSAFNLQDPNAPAGQTYAQTLAKGGVNINDYISTGNNRSAHKGQVQPRFGFSDDLFGDEEHVIFGGWGRAYDRNLYETLQVEQTKSVLSQPTLFFNTPLAPCTPSNTCLAWDPKYLSIPNLQALVAGSSAGKEVDLLNNNIRTPHSDQLSLGMRNKLGEWNTSVTLVSIKSYDGVVFTLGDRYPDGSFWKVFTNPDGTKYANQPFGNGIPGFGALIIGNNGLTTKTDQVLLSADKPYTPESHWGATFAYTYTHALKNNDNNDPTDQYAFDYEKIGHYPFVTAPGISKHRLVATGSLDGPWGFVFGGKLTLATPVPDINLACYGGVPTGVDTGTIAGSGCRGLAAKPPGTGKFIIGGKVFGYRDIDLQATKNFRIYGNFNGYVRIDLINAFNWHNYVNYLESYGSNGVLNKTPVIYNPTGDITGYPRTLKVTAGINF</sequence>
<dbReference type="SUPFAM" id="SSF56935">
    <property type="entry name" value="Porins"/>
    <property type="match status" value="1"/>
</dbReference>
<evidence type="ECO:0000256" key="5">
    <source>
        <dbReference type="ARBA" id="ARBA00023136"/>
    </source>
</evidence>
<dbReference type="EMBL" id="SJTG01000006">
    <property type="protein sequence ID" value="TCI06607.1"/>
    <property type="molecule type" value="Genomic_DNA"/>
</dbReference>
<evidence type="ECO:0000256" key="4">
    <source>
        <dbReference type="ARBA" id="ARBA00022692"/>
    </source>
</evidence>
<dbReference type="GO" id="GO:0044718">
    <property type="term" value="P:siderophore transmembrane transport"/>
    <property type="evidence" value="ECO:0007669"/>
    <property type="project" value="TreeGrafter"/>
</dbReference>
<dbReference type="Gene3D" id="2.40.170.20">
    <property type="entry name" value="TonB-dependent receptor, beta-barrel domain"/>
    <property type="match status" value="1"/>
</dbReference>
<reference evidence="8 9" key="1">
    <citation type="submission" date="2019-02" db="EMBL/GenBank/DDBJ databases">
        <title>Dyella amyloliquefaciens sp. nov., isolated from forest soil.</title>
        <authorList>
            <person name="Gao Z.-H."/>
            <person name="Qiu L.-H."/>
        </authorList>
    </citation>
    <scope>NUCLEOTIDE SEQUENCE [LARGE SCALE GENOMIC DNA]</scope>
    <source>
        <strain evidence="8 9">KACC 12747</strain>
    </source>
</reference>
<dbReference type="InterPro" id="IPR013784">
    <property type="entry name" value="Carb-bd-like_fold"/>
</dbReference>
<dbReference type="GO" id="GO:0009279">
    <property type="term" value="C:cell outer membrane"/>
    <property type="evidence" value="ECO:0007669"/>
    <property type="project" value="UniProtKB-SubCell"/>
</dbReference>
<keyword evidence="6" id="KW-0998">Cell outer membrane</keyword>
<dbReference type="PANTHER" id="PTHR30069:SF46">
    <property type="entry name" value="OAR PROTEIN"/>
    <property type="match status" value="1"/>
</dbReference>
<evidence type="ECO:0000256" key="1">
    <source>
        <dbReference type="ARBA" id="ARBA00004571"/>
    </source>
</evidence>
<dbReference type="InterPro" id="IPR036942">
    <property type="entry name" value="Beta-barrel_TonB_sf"/>
</dbReference>
<keyword evidence="9" id="KW-1185">Reference proteome</keyword>
<keyword evidence="4" id="KW-0812">Transmembrane</keyword>
<dbReference type="PANTHER" id="PTHR30069">
    <property type="entry name" value="TONB-DEPENDENT OUTER MEMBRANE RECEPTOR"/>
    <property type="match status" value="1"/>
</dbReference>
<dbReference type="PROSITE" id="PS01156">
    <property type="entry name" value="TONB_DEPENDENT_REC_2"/>
    <property type="match status" value="1"/>
</dbReference>
<proteinExistence type="predicted"/>
<evidence type="ECO:0000256" key="6">
    <source>
        <dbReference type="ARBA" id="ARBA00023237"/>
    </source>
</evidence>
<dbReference type="SUPFAM" id="SSF49452">
    <property type="entry name" value="Starch-binding domain-like"/>
    <property type="match status" value="1"/>
</dbReference>
<keyword evidence="5" id="KW-0472">Membrane</keyword>
<name>A0A4R0YEY9_9GAMM</name>
<protein>
    <submittedName>
        <fullName evidence="8">TonB-dependent receptor</fullName>
    </submittedName>
</protein>
<evidence type="ECO:0000259" key="7">
    <source>
        <dbReference type="Pfam" id="PF25183"/>
    </source>
</evidence>
<dbReference type="InterPro" id="IPR057601">
    <property type="entry name" value="Oar-like_b-barrel"/>
</dbReference>
<dbReference type="Pfam" id="PF13620">
    <property type="entry name" value="CarboxypepD_reg"/>
    <property type="match status" value="1"/>
</dbReference>
<dbReference type="InterPro" id="IPR010917">
    <property type="entry name" value="TonB_rcpt_CS"/>
</dbReference>